<dbReference type="HAMAP" id="MF_00117">
    <property type="entry name" value="HslO"/>
    <property type="match status" value="1"/>
</dbReference>
<dbReference type="EMBL" id="CP029822">
    <property type="protein sequence ID" value="AZS49845.1"/>
    <property type="molecule type" value="Genomic_DNA"/>
</dbReference>
<protein>
    <recommendedName>
        <fullName evidence="6">33 kDa chaperonin</fullName>
    </recommendedName>
    <alternativeName>
        <fullName evidence="6">Heat shock protein 33 homolog</fullName>
        <shortName evidence="6">HSP33</shortName>
    </alternativeName>
</protein>
<keyword evidence="2 6" id="KW-0862">Zinc</keyword>
<dbReference type="Gene3D" id="1.10.287.480">
    <property type="entry name" value="helix hairpin bin"/>
    <property type="match status" value="1"/>
</dbReference>
<feature type="disulfide bond" description="Redox-active" evidence="6">
    <location>
        <begin position="266"/>
        <end position="269"/>
    </location>
</feature>
<dbReference type="GO" id="GO:0044183">
    <property type="term" value="F:protein folding chaperone"/>
    <property type="evidence" value="ECO:0007669"/>
    <property type="project" value="TreeGrafter"/>
</dbReference>
<dbReference type="RefSeq" id="WP_127162019.1">
    <property type="nucleotide sequence ID" value="NZ_CP029822.1"/>
</dbReference>
<dbReference type="PANTHER" id="PTHR30111">
    <property type="entry name" value="33 KDA CHAPERONIN"/>
    <property type="match status" value="1"/>
</dbReference>
<keyword evidence="1 6" id="KW-0963">Cytoplasm</keyword>
<dbReference type="InterPro" id="IPR016153">
    <property type="entry name" value="Heat_shock_Hsp33_N"/>
</dbReference>
<comment type="subcellular location">
    <subcellularLocation>
        <location evidence="6">Cytoplasm</location>
    </subcellularLocation>
</comment>
<evidence type="ECO:0000256" key="5">
    <source>
        <dbReference type="ARBA" id="ARBA00023284"/>
    </source>
</evidence>
<evidence type="ECO:0000313" key="7">
    <source>
        <dbReference type="EMBL" id="AZS49845.1"/>
    </source>
</evidence>
<dbReference type="InterPro" id="IPR000397">
    <property type="entry name" value="Heat_shock_Hsp33"/>
</dbReference>
<dbReference type="PIRSF" id="PIRSF005261">
    <property type="entry name" value="Heat_shock_Hsp33"/>
    <property type="match status" value="1"/>
</dbReference>
<evidence type="ECO:0000256" key="6">
    <source>
        <dbReference type="HAMAP-Rule" id="MF_00117"/>
    </source>
</evidence>
<evidence type="ECO:0000256" key="4">
    <source>
        <dbReference type="ARBA" id="ARBA00023186"/>
    </source>
</evidence>
<evidence type="ECO:0000313" key="8">
    <source>
        <dbReference type="Proteomes" id="UP000273143"/>
    </source>
</evidence>
<dbReference type="PANTHER" id="PTHR30111:SF1">
    <property type="entry name" value="33 KDA CHAPERONIN"/>
    <property type="match status" value="1"/>
</dbReference>
<keyword evidence="3 6" id="KW-1015">Disulfide bond</keyword>
<keyword evidence="5 6" id="KW-0676">Redox-active center</keyword>
<dbReference type="Gene3D" id="3.55.30.10">
    <property type="entry name" value="Hsp33 domain"/>
    <property type="match status" value="1"/>
</dbReference>
<dbReference type="KEGG" id="emo:DM558_03195"/>
<dbReference type="InterPro" id="IPR016154">
    <property type="entry name" value="Heat_shock_Hsp33_C"/>
</dbReference>
<dbReference type="GO" id="GO:0051082">
    <property type="term" value="F:unfolded protein binding"/>
    <property type="evidence" value="ECO:0007669"/>
    <property type="project" value="UniProtKB-UniRule"/>
</dbReference>
<comment type="function">
    <text evidence="6">Redox regulated molecular chaperone. Protects both thermally unfolding and oxidatively damaged proteins from irreversible aggregation. Plays an important role in the bacterial defense system toward oxidative stress.</text>
</comment>
<organism evidence="7 8">
    <name type="scientific">Entomomonas moraniae</name>
    <dbReference type="NCBI Taxonomy" id="2213226"/>
    <lineage>
        <taxon>Bacteria</taxon>
        <taxon>Pseudomonadati</taxon>
        <taxon>Pseudomonadota</taxon>
        <taxon>Gammaproteobacteria</taxon>
        <taxon>Pseudomonadales</taxon>
        <taxon>Pseudomonadaceae</taxon>
        <taxon>Entomomonas</taxon>
    </lineage>
</organism>
<keyword evidence="8" id="KW-1185">Reference proteome</keyword>
<sequence>MTKQDITQRFLFENLDAKGEFVSLEQSYHEVLKRHNYPPVVANLLGELLAASALLCGTLKFDGVLVLQVRSEGPLPLLMVECNSQREIRGIARYEEEQIDNNMSLNELMPNGILTLTVDPTQGKRYQGVVALEGDSLSTSLSNYFASSEQLPTFFWLCADGKKAGGMLIQSLPEEKQHDTEQRSATWQHLTTLANSLTTDEFLSTPHATILHRLYHEEDIRLFDAQPIKFQCSCSRSRSANALRSLGLDDALALIAEQNGHIMIDCQFCNQHYTFDKADVIQLFKDGSSEPPSETKH</sequence>
<dbReference type="AlphaFoldDB" id="A0A3Q9JHV6"/>
<gene>
    <name evidence="6 7" type="primary">hslO</name>
    <name evidence="7" type="ORF">DM558_03195</name>
</gene>
<dbReference type="SUPFAM" id="SSF118352">
    <property type="entry name" value="HSP33 redox switch-like"/>
    <property type="match status" value="1"/>
</dbReference>
<dbReference type="Gene3D" id="3.90.1280.10">
    <property type="entry name" value="HSP33 redox switch-like"/>
    <property type="match status" value="1"/>
</dbReference>
<dbReference type="Proteomes" id="UP000273143">
    <property type="component" value="Chromosome"/>
</dbReference>
<dbReference type="GO" id="GO:0005737">
    <property type="term" value="C:cytoplasm"/>
    <property type="evidence" value="ECO:0007669"/>
    <property type="project" value="UniProtKB-SubCell"/>
</dbReference>
<dbReference type="NCBIfam" id="NF001033">
    <property type="entry name" value="PRK00114.1"/>
    <property type="match status" value="1"/>
</dbReference>
<dbReference type="SUPFAM" id="SSF64397">
    <property type="entry name" value="Hsp33 domain"/>
    <property type="match status" value="1"/>
</dbReference>
<accession>A0A3Q9JHV6</accession>
<name>A0A3Q9JHV6_9GAMM</name>
<evidence type="ECO:0000256" key="3">
    <source>
        <dbReference type="ARBA" id="ARBA00023157"/>
    </source>
</evidence>
<evidence type="ECO:0000256" key="2">
    <source>
        <dbReference type="ARBA" id="ARBA00022833"/>
    </source>
</evidence>
<dbReference type="InterPro" id="IPR023212">
    <property type="entry name" value="Hsp33_helix_hairpin_bin_dom_sf"/>
</dbReference>
<proteinExistence type="inferred from homology"/>
<dbReference type="GO" id="GO:0042026">
    <property type="term" value="P:protein refolding"/>
    <property type="evidence" value="ECO:0007669"/>
    <property type="project" value="TreeGrafter"/>
</dbReference>
<comment type="similarity">
    <text evidence="6">Belongs to the HSP33 family.</text>
</comment>
<dbReference type="CDD" id="cd00498">
    <property type="entry name" value="Hsp33"/>
    <property type="match status" value="1"/>
</dbReference>
<comment type="PTM">
    <text evidence="6">Under oxidizing conditions two disulfide bonds are formed involving the reactive cysteines. Under reducing conditions zinc is bound to the reactive cysteines and the protein is inactive.</text>
</comment>
<evidence type="ECO:0000256" key="1">
    <source>
        <dbReference type="ARBA" id="ARBA00022490"/>
    </source>
</evidence>
<feature type="disulfide bond" description="Redox-active" evidence="6">
    <location>
        <begin position="232"/>
        <end position="234"/>
    </location>
</feature>
<dbReference type="Pfam" id="PF01430">
    <property type="entry name" value="HSP33"/>
    <property type="match status" value="1"/>
</dbReference>
<reference evidence="8" key="1">
    <citation type="submission" date="2018-06" db="EMBL/GenBank/DDBJ databases">
        <title>Complete genome of Pseudomonas insecticola strain QZS01.</title>
        <authorList>
            <person name="Wang J."/>
            <person name="Su Q."/>
        </authorList>
    </citation>
    <scope>NUCLEOTIDE SEQUENCE [LARGE SCALE GENOMIC DNA]</scope>
    <source>
        <strain evidence="8">QZS01</strain>
    </source>
</reference>
<keyword evidence="4 6" id="KW-0143">Chaperone</keyword>